<protein>
    <submittedName>
        <fullName evidence="5">MFS monocarboxylate transporter, putative</fullName>
    </submittedName>
</protein>
<feature type="transmembrane region" description="Helical" evidence="3">
    <location>
        <begin position="175"/>
        <end position="195"/>
    </location>
</feature>
<dbReference type="PANTHER" id="PTHR11360">
    <property type="entry name" value="MONOCARBOXYLATE TRANSPORTER"/>
    <property type="match status" value="1"/>
</dbReference>
<organism evidence="5 6">
    <name type="scientific">Aspergillus fumigatus (strain CBS 144.89 / FGSC A1163 / CEA10)</name>
    <name type="common">Neosartorya fumigata</name>
    <dbReference type="NCBI Taxonomy" id="451804"/>
    <lineage>
        <taxon>Eukaryota</taxon>
        <taxon>Fungi</taxon>
        <taxon>Dikarya</taxon>
        <taxon>Ascomycota</taxon>
        <taxon>Pezizomycotina</taxon>
        <taxon>Eurotiomycetes</taxon>
        <taxon>Eurotiomycetidae</taxon>
        <taxon>Eurotiales</taxon>
        <taxon>Aspergillaceae</taxon>
        <taxon>Aspergillus</taxon>
        <taxon>Aspergillus subgen. Fumigati</taxon>
    </lineage>
</organism>
<comment type="similarity">
    <text evidence="2">Belongs to the major facilitator superfamily. Monocarboxylate porter (TC 2.A.1.13) family.</text>
</comment>
<feature type="transmembrane region" description="Helical" evidence="3">
    <location>
        <begin position="142"/>
        <end position="163"/>
    </location>
</feature>
<evidence type="ECO:0000313" key="6">
    <source>
        <dbReference type="Proteomes" id="UP000001699"/>
    </source>
</evidence>
<feature type="transmembrane region" description="Helical" evidence="3">
    <location>
        <begin position="108"/>
        <end position="130"/>
    </location>
</feature>
<evidence type="ECO:0000259" key="4">
    <source>
        <dbReference type="PROSITE" id="PS50850"/>
    </source>
</evidence>
<dbReference type="SUPFAM" id="SSF103473">
    <property type="entry name" value="MFS general substrate transporter"/>
    <property type="match status" value="1"/>
</dbReference>
<feature type="transmembrane region" description="Helical" evidence="3">
    <location>
        <begin position="55"/>
        <end position="77"/>
    </location>
</feature>
<dbReference type="GO" id="GO:0016020">
    <property type="term" value="C:membrane"/>
    <property type="evidence" value="ECO:0007669"/>
    <property type="project" value="UniProtKB-SubCell"/>
</dbReference>
<accession>B0Y0H6</accession>
<feature type="transmembrane region" description="Helical" evidence="3">
    <location>
        <begin position="16"/>
        <end position="35"/>
    </location>
</feature>
<dbReference type="PROSITE" id="PS50850">
    <property type="entry name" value="MFS"/>
    <property type="match status" value="1"/>
</dbReference>
<evidence type="ECO:0000313" key="5">
    <source>
        <dbReference type="EMBL" id="EDP53446.1"/>
    </source>
</evidence>
<feature type="transmembrane region" description="Helical" evidence="3">
    <location>
        <begin position="84"/>
        <end position="102"/>
    </location>
</feature>
<dbReference type="InterPro" id="IPR011701">
    <property type="entry name" value="MFS"/>
</dbReference>
<dbReference type="VEuPathDB" id="FungiDB:AFUB_046220"/>
<dbReference type="Proteomes" id="UP000001699">
    <property type="component" value="Unassembled WGS sequence"/>
</dbReference>
<feature type="transmembrane region" description="Helical" evidence="3">
    <location>
        <begin position="302"/>
        <end position="322"/>
    </location>
</feature>
<evidence type="ECO:0000256" key="3">
    <source>
        <dbReference type="SAM" id="Phobius"/>
    </source>
</evidence>
<dbReference type="GO" id="GO:0022857">
    <property type="term" value="F:transmembrane transporter activity"/>
    <property type="evidence" value="ECO:0007669"/>
    <property type="project" value="InterPro"/>
</dbReference>
<evidence type="ECO:0000256" key="2">
    <source>
        <dbReference type="ARBA" id="ARBA00006727"/>
    </source>
</evidence>
<reference evidence="5 6" key="1">
    <citation type="journal article" date="2008" name="PLoS Genet.">
        <title>Genomic islands in the pathogenic filamentous fungus Aspergillus fumigatus.</title>
        <authorList>
            <person name="Fedorova N.D."/>
            <person name="Khaldi N."/>
            <person name="Joardar V.S."/>
            <person name="Maiti R."/>
            <person name="Amedeo P."/>
            <person name="Anderson M.J."/>
            <person name="Crabtree J."/>
            <person name="Silva J.C."/>
            <person name="Badger J.H."/>
            <person name="Albarraq A."/>
            <person name="Angiuoli S."/>
            <person name="Bussey H."/>
            <person name="Bowyer P."/>
            <person name="Cotty P.J."/>
            <person name="Dyer P.S."/>
            <person name="Egan A."/>
            <person name="Galens K."/>
            <person name="Fraser-Liggett C.M."/>
            <person name="Haas B.J."/>
            <person name="Inman J.M."/>
            <person name="Kent R."/>
            <person name="Lemieux S."/>
            <person name="Malavazi I."/>
            <person name="Orvis J."/>
            <person name="Roemer T."/>
            <person name="Ronning C.M."/>
            <person name="Sundaram J.P."/>
            <person name="Sutton G."/>
            <person name="Turner G."/>
            <person name="Venter J.C."/>
            <person name="White O.R."/>
            <person name="Whitty B.R."/>
            <person name="Youngman P."/>
            <person name="Wolfe K.H."/>
            <person name="Goldman G.H."/>
            <person name="Wortman J.R."/>
            <person name="Jiang B."/>
            <person name="Denning D.W."/>
            <person name="Nierman W.C."/>
        </authorList>
    </citation>
    <scope>NUCLEOTIDE SEQUENCE [LARGE SCALE GENOMIC DNA]</scope>
    <source>
        <strain evidence="6">CBS 144.89 / FGSC A1163 / CEA10</strain>
    </source>
</reference>
<dbReference type="InterPro" id="IPR050327">
    <property type="entry name" value="Proton-linked_MCT"/>
</dbReference>
<keyword evidence="3" id="KW-0472">Membrane</keyword>
<dbReference type="EMBL" id="DS499596">
    <property type="protein sequence ID" value="EDP53446.1"/>
    <property type="molecule type" value="Genomic_DNA"/>
</dbReference>
<gene>
    <name evidence="5" type="ORF">AFUB_046220</name>
</gene>
<proteinExistence type="inferred from homology"/>
<dbReference type="Gene3D" id="1.20.1250.20">
    <property type="entry name" value="MFS general substrate transporter like domains"/>
    <property type="match status" value="1"/>
</dbReference>
<feature type="transmembrane region" description="Helical" evidence="3">
    <location>
        <begin position="328"/>
        <end position="351"/>
    </location>
</feature>
<keyword evidence="6" id="KW-1185">Reference proteome</keyword>
<feature type="transmembrane region" description="Helical" evidence="3">
    <location>
        <begin position="241"/>
        <end position="261"/>
    </location>
</feature>
<feature type="domain" description="Major facilitator superfamily (MFS) profile" evidence="4">
    <location>
        <begin position="13"/>
        <end position="449"/>
    </location>
</feature>
<dbReference type="HOGENOM" id="CLU_001265_1_1_1"/>
<keyword evidence="3" id="KW-0812">Transmembrane</keyword>
<dbReference type="AlphaFoldDB" id="B0Y0H6"/>
<dbReference type="InterPro" id="IPR036259">
    <property type="entry name" value="MFS_trans_sf"/>
</dbReference>
<dbReference type="PANTHER" id="PTHR11360:SF250">
    <property type="entry name" value="MFS-TYPE TRANSPORTER AFUA_1G00970"/>
    <property type="match status" value="1"/>
</dbReference>
<evidence type="ECO:0000256" key="1">
    <source>
        <dbReference type="ARBA" id="ARBA00004141"/>
    </source>
</evidence>
<dbReference type="InterPro" id="IPR020846">
    <property type="entry name" value="MFS_dom"/>
</dbReference>
<feature type="transmembrane region" description="Helical" evidence="3">
    <location>
        <begin position="273"/>
        <end position="295"/>
    </location>
</feature>
<comment type="subcellular location">
    <subcellularLocation>
        <location evidence="1">Membrane</location>
        <topology evidence="1">Multi-pass membrane protein</topology>
    </subcellularLocation>
</comment>
<dbReference type="Pfam" id="PF07690">
    <property type="entry name" value="MFS_1"/>
    <property type="match status" value="1"/>
</dbReference>
<dbReference type="OrthoDB" id="6499973at2759"/>
<name>B0Y0H6_ASPFC</name>
<sequence length="449" mass="49512">MTDEKPSSEYTSRANLTILGSFTGLFCTVGFLNSFGAFEEYYAKNQLANKSESTIAWLGALSIFFVFSVSVVSGPLLDAFGPRLLLYVGSFGTIFSIMMTSLCKEFYQFILAQGILLGASLALLVCPMLALVGQYIKVKRGAAMGIVIAGSSLGGVIWPIVINELLKKPTIRFEWTMRIVGFIMIPLLAISCLCCRPPKIPTATKRLQDKPDANEAVTPEREPVSTPKTRFSILREPKMQVTCLAFFITYFGMFSPFFFTTSYAVAQGFSTDLSFYTISIINGASLFGRIIPGILADRYGRFNICILATLLSGIIALCWTTATSVAGLVIWSAAYGFTSGVRLGLALVPFIRNADTLQGHSLPSTSLCSPNCDTKHLGLINRCCHGIYIPFRNGRHPYQWRTGWQVRISVAFYLLRCQPLSRYFVACRSTSDAESGFASIRLRSRNMQQ</sequence>
<dbReference type="PhylomeDB" id="B0Y0H6"/>
<keyword evidence="3" id="KW-1133">Transmembrane helix</keyword>